<dbReference type="STRING" id="555512.SAMN04487993_102727"/>
<accession>A0A1G8T0S6</accession>
<keyword evidence="2" id="KW-1185">Reference proteome</keyword>
<evidence type="ECO:0000313" key="2">
    <source>
        <dbReference type="Proteomes" id="UP000199093"/>
    </source>
</evidence>
<organism evidence="1 2">
    <name type="scientific">Salipiger marinus</name>
    <dbReference type="NCBI Taxonomy" id="555512"/>
    <lineage>
        <taxon>Bacteria</taxon>
        <taxon>Pseudomonadati</taxon>
        <taxon>Pseudomonadota</taxon>
        <taxon>Alphaproteobacteria</taxon>
        <taxon>Rhodobacterales</taxon>
        <taxon>Roseobacteraceae</taxon>
        <taxon>Salipiger</taxon>
    </lineage>
</organism>
<name>A0A1G8T0S6_9RHOB</name>
<sequence>MSEPFLSLSSEDRKEALAVSADRSGRPAHLLEKDVWVVWALQTLFRSKLGEHLVFKGGTSLSKAYDVIQRFSEDVDLTYDIRAIAPDMVGARAEALPTTRSEEKRWSKAVRNRLPKWVVETTQPLIQDAIAAQGLSASTRADGDKLFIDYEAASSGSGYVAPSVMLEFGARSTGEPASLRDVACDANRLIEGVTFPTATPRVMHAERTFWEKATAIHVFCVQGRLRGERFARHWHDLVRLDDAGIADVAILDRPLASAVARHKRMFFPEKSADGTPVDYEAAVHGNLQLVPNGEARTALAADYEHMVDDGLLLEDAERFDDLIERCATIAERANRTESNQHIHTPNV</sequence>
<dbReference type="Pfam" id="PF08843">
    <property type="entry name" value="AbiEii"/>
    <property type="match status" value="1"/>
</dbReference>
<protein>
    <submittedName>
        <fullName evidence="1">Nucleotidyl transferase AbiEii toxin, Type IV TA system</fullName>
    </submittedName>
</protein>
<gene>
    <name evidence="1" type="ORF">SAMN04487993_102727</name>
</gene>
<dbReference type="OrthoDB" id="9780929at2"/>
<dbReference type="GO" id="GO:0016740">
    <property type="term" value="F:transferase activity"/>
    <property type="evidence" value="ECO:0007669"/>
    <property type="project" value="UniProtKB-KW"/>
</dbReference>
<dbReference type="Gene3D" id="3.10.450.620">
    <property type="entry name" value="JHP933, nucleotidyltransferase-like core domain"/>
    <property type="match status" value="1"/>
</dbReference>
<dbReference type="InterPro" id="IPR014942">
    <property type="entry name" value="AbiEii"/>
</dbReference>
<proteinExistence type="predicted"/>
<reference evidence="2" key="1">
    <citation type="submission" date="2016-10" db="EMBL/GenBank/DDBJ databases">
        <authorList>
            <person name="Varghese N."/>
            <person name="Submissions S."/>
        </authorList>
    </citation>
    <scope>NUCLEOTIDE SEQUENCE [LARGE SCALE GENOMIC DNA]</scope>
    <source>
        <strain evidence="2">DSM 26424</strain>
    </source>
</reference>
<dbReference type="Proteomes" id="UP000199093">
    <property type="component" value="Unassembled WGS sequence"/>
</dbReference>
<dbReference type="EMBL" id="FNEJ01000027">
    <property type="protein sequence ID" value="SDJ35014.1"/>
    <property type="molecule type" value="Genomic_DNA"/>
</dbReference>
<keyword evidence="1" id="KW-0808">Transferase</keyword>
<dbReference type="RefSeq" id="WP_089851220.1">
    <property type="nucleotide sequence ID" value="NZ_FNEJ01000027.1"/>
</dbReference>
<dbReference type="AlphaFoldDB" id="A0A1G8T0S6"/>
<evidence type="ECO:0000313" key="1">
    <source>
        <dbReference type="EMBL" id="SDJ35014.1"/>
    </source>
</evidence>